<dbReference type="PANTHER" id="PTHR43537">
    <property type="entry name" value="TRANSCRIPTIONAL REGULATOR, GNTR FAMILY"/>
    <property type="match status" value="1"/>
</dbReference>
<evidence type="ECO:0000256" key="1">
    <source>
        <dbReference type="ARBA" id="ARBA00023015"/>
    </source>
</evidence>
<feature type="domain" description="HTH gntR-type" evidence="4">
    <location>
        <begin position="16"/>
        <end position="83"/>
    </location>
</feature>
<dbReference type="SMART" id="SM00345">
    <property type="entry name" value="HTH_GNTR"/>
    <property type="match status" value="1"/>
</dbReference>
<gene>
    <name evidence="5" type="ORF">FHS74_005157</name>
</gene>
<comment type="caution">
    <text evidence="5">The sequence shown here is derived from an EMBL/GenBank/DDBJ whole genome shotgun (WGS) entry which is preliminary data.</text>
</comment>
<dbReference type="CDD" id="cd07377">
    <property type="entry name" value="WHTH_GntR"/>
    <property type="match status" value="1"/>
</dbReference>
<dbReference type="Gene3D" id="1.20.120.530">
    <property type="entry name" value="GntR ligand-binding domain-like"/>
    <property type="match status" value="1"/>
</dbReference>
<dbReference type="GO" id="GO:0003700">
    <property type="term" value="F:DNA-binding transcription factor activity"/>
    <property type="evidence" value="ECO:0007669"/>
    <property type="project" value="InterPro"/>
</dbReference>
<evidence type="ECO:0000259" key="4">
    <source>
        <dbReference type="PROSITE" id="PS50949"/>
    </source>
</evidence>
<organism evidence="5 6">
    <name type="scientific">Nitrospirillum iridis</name>
    <dbReference type="NCBI Taxonomy" id="765888"/>
    <lineage>
        <taxon>Bacteria</taxon>
        <taxon>Pseudomonadati</taxon>
        <taxon>Pseudomonadota</taxon>
        <taxon>Alphaproteobacteria</taxon>
        <taxon>Rhodospirillales</taxon>
        <taxon>Azospirillaceae</taxon>
        <taxon>Nitrospirillum</taxon>
    </lineage>
</organism>
<dbReference type="InterPro" id="IPR008920">
    <property type="entry name" value="TF_FadR/GntR_C"/>
</dbReference>
<dbReference type="Proteomes" id="UP000539175">
    <property type="component" value="Unassembled WGS sequence"/>
</dbReference>
<dbReference type="PANTHER" id="PTHR43537:SF49">
    <property type="entry name" value="TRANSCRIPTIONAL REGULATORY PROTEIN"/>
    <property type="match status" value="1"/>
</dbReference>
<dbReference type="InterPro" id="IPR036390">
    <property type="entry name" value="WH_DNA-bd_sf"/>
</dbReference>
<evidence type="ECO:0000256" key="3">
    <source>
        <dbReference type="ARBA" id="ARBA00023163"/>
    </source>
</evidence>
<dbReference type="RefSeq" id="WP_184807097.1">
    <property type="nucleotide sequence ID" value="NZ_JACIIZ010000018.1"/>
</dbReference>
<sequence length="233" mass="26493">MSAIVDLTEGMPEERALLSDRIRDALTDEIARGDLPAGMQLDEQDLADRFGASRTPVREALRQLAFSGLVEMRPRRGVVVTRLTPERIMDMFEATAEIEAMCVRLATHRMTPLERSRLMRLHRESLEMVERGDIDAYDAFNREFHETLYHATHNSFMAEQAMAVRKRLNAFRRTQLRQGDRIARSREEHDSVMAAIAEGDGETAARRMRAHMLNAATALEQYIAEHSVPAASE</sequence>
<dbReference type="SUPFAM" id="SSF46785">
    <property type="entry name" value="Winged helix' DNA-binding domain"/>
    <property type="match status" value="1"/>
</dbReference>
<dbReference type="InterPro" id="IPR036388">
    <property type="entry name" value="WH-like_DNA-bd_sf"/>
</dbReference>
<dbReference type="InterPro" id="IPR011711">
    <property type="entry name" value="GntR_C"/>
</dbReference>
<dbReference type="InterPro" id="IPR000524">
    <property type="entry name" value="Tscrpt_reg_HTH_GntR"/>
</dbReference>
<keyword evidence="1" id="KW-0805">Transcription regulation</keyword>
<accession>A0A7X0B395</accession>
<dbReference type="GO" id="GO:0003677">
    <property type="term" value="F:DNA binding"/>
    <property type="evidence" value="ECO:0007669"/>
    <property type="project" value="UniProtKB-KW"/>
</dbReference>
<dbReference type="Pfam" id="PF07729">
    <property type="entry name" value="FCD"/>
    <property type="match status" value="1"/>
</dbReference>
<dbReference type="PROSITE" id="PS50949">
    <property type="entry name" value="HTH_GNTR"/>
    <property type="match status" value="1"/>
</dbReference>
<evidence type="ECO:0000313" key="5">
    <source>
        <dbReference type="EMBL" id="MBB6254567.1"/>
    </source>
</evidence>
<reference evidence="5 6" key="1">
    <citation type="submission" date="2020-08" db="EMBL/GenBank/DDBJ databases">
        <title>Genomic Encyclopedia of Type Strains, Phase IV (KMG-IV): sequencing the most valuable type-strain genomes for metagenomic binning, comparative biology and taxonomic classification.</title>
        <authorList>
            <person name="Goeker M."/>
        </authorList>
    </citation>
    <scope>NUCLEOTIDE SEQUENCE [LARGE SCALE GENOMIC DNA]</scope>
    <source>
        <strain evidence="5 6">DSM 22198</strain>
    </source>
</reference>
<dbReference type="AlphaFoldDB" id="A0A7X0B395"/>
<dbReference type="SMART" id="SM00895">
    <property type="entry name" value="FCD"/>
    <property type="match status" value="1"/>
</dbReference>
<dbReference type="Pfam" id="PF00392">
    <property type="entry name" value="GntR"/>
    <property type="match status" value="1"/>
</dbReference>
<keyword evidence="2 5" id="KW-0238">DNA-binding</keyword>
<keyword evidence="6" id="KW-1185">Reference proteome</keyword>
<evidence type="ECO:0000313" key="6">
    <source>
        <dbReference type="Proteomes" id="UP000539175"/>
    </source>
</evidence>
<proteinExistence type="predicted"/>
<name>A0A7X0B395_9PROT</name>
<keyword evidence="3" id="KW-0804">Transcription</keyword>
<dbReference type="SUPFAM" id="SSF48008">
    <property type="entry name" value="GntR ligand-binding domain-like"/>
    <property type="match status" value="1"/>
</dbReference>
<dbReference type="Gene3D" id="1.10.10.10">
    <property type="entry name" value="Winged helix-like DNA-binding domain superfamily/Winged helix DNA-binding domain"/>
    <property type="match status" value="1"/>
</dbReference>
<protein>
    <submittedName>
        <fullName evidence="5">DNA-binding GntR family transcriptional regulator</fullName>
    </submittedName>
</protein>
<evidence type="ECO:0000256" key="2">
    <source>
        <dbReference type="ARBA" id="ARBA00023125"/>
    </source>
</evidence>
<dbReference type="EMBL" id="JACIIZ010000018">
    <property type="protein sequence ID" value="MBB6254567.1"/>
    <property type="molecule type" value="Genomic_DNA"/>
</dbReference>
<dbReference type="PRINTS" id="PR00035">
    <property type="entry name" value="HTHGNTR"/>
</dbReference>